<name>A0A9W9FW20_9EURO</name>
<evidence type="ECO:0000313" key="3">
    <source>
        <dbReference type="Proteomes" id="UP001149165"/>
    </source>
</evidence>
<feature type="domain" description="Secreted protein CSS2 C-terminal" evidence="1">
    <location>
        <begin position="58"/>
        <end position="167"/>
    </location>
</feature>
<dbReference type="EMBL" id="JAPQKH010000003">
    <property type="protein sequence ID" value="KAJ5106672.1"/>
    <property type="molecule type" value="Genomic_DNA"/>
</dbReference>
<evidence type="ECO:0000259" key="1">
    <source>
        <dbReference type="Pfam" id="PF20521"/>
    </source>
</evidence>
<dbReference type="Proteomes" id="UP001149165">
    <property type="component" value="Unassembled WGS sequence"/>
</dbReference>
<dbReference type="Pfam" id="PF20521">
    <property type="entry name" value="DUF6736"/>
    <property type="match status" value="1"/>
</dbReference>
<organism evidence="2 3">
    <name type="scientific">Penicillium angulare</name>
    <dbReference type="NCBI Taxonomy" id="116970"/>
    <lineage>
        <taxon>Eukaryota</taxon>
        <taxon>Fungi</taxon>
        <taxon>Dikarya</taxon>
        <taxon>Ascomycota</taxon>
        <taxon>Pezizomycotina</taxon>
        <taxon>Eurotiomycetes</taxon>
        <taxon>Eurotiomycetidae</taxon>
        <taxon>Eurotiales</taxon>
        <taxon>Aspergillaceae</taxon>
        <taxon>Penicillium</taxon>
    </lineage>
</organism>
<evidence type="ECO:0000313" key="2">
    <source>
        <dbReference type="EMBL" id="KAJ5106672.1"/>
    </source>
</evidence>
<protein>
    <recommendedName>
        <fullName evidence="1">Secreted protein CSS2 C-terminal domain-containing protein</fullName>
    </recommendedName>
</protein>
<sequence>MRFFYIGHLLGSIIYGTGLVDASAIPTRLSEKRSVNSTGNTDVELRKIDWSISKGGLDASRDVILAASSSTSAIDIVLSLVRRDSSKNSCAPITASGQSNNGKQKYNFKYWVTTTGNNCDTTAQVKTVTAALDGAWNQVHNDKYNWACIQLSHGGTWHGHLAVATTGSRKSVNTMCN</sequence>
<reference evidence="2" key="1">
    <citation type="submission" date="2022-11" db="EMBL/GenBank/DDBJ databases">
        <authorList>
            <person name="Petersen C."/>
        </authorList>
    </citation>
    <scope>NUCLEOTIDE SEQUENCE</scope>
    <source>
        <strain evidence="2">IBT 30069</strain>
    </source>
</reference>
<dbReference type="OrthoDB" id="5059029at2759"/>
<reference evidence="2" key="2">
    <citation type="journal article" date="2023" name="IMA Fungus">
        <title>Comparative genomic study of the Penicillium genus elucidates a diverse pangenome and 15 lateral gene transfer events.</title>
        <authorList>
            <person name="Petersen C."/>
            <person name="Sorensen T."/>
            <person name="Nielsen M.R."/>
            <person name="Sondergaard T.E."/>
            <person name="Sorensen J.L."/>
            <person name="Fitzpatrick D.A."/>
            <person name="Frisvad J.C."/>
            <person name="Nielsen K.L."/>
        </authorList>
    </citation>
    <scope>NUCLEOTIDE SEQUENCE</scope>
    <source>
        <strain evidence="2">IBT 30069</strain>
    </source>
</reference>
<gene>
    <name evidence="2" type="ORF">N7456_003347</name>
</gene>
<keyword evidence="3" id="KW-1185">Reference proteome</keyword>
<proteinExistence type="predicted"/>
<comment type="caution">
    <text evidence="2">The sequence shown here is derived from an EMBL/GenBank/DDBJ whole genome shotgun (WGS) entry which is preliminary data.</text>
</comment>
<dbReference type="InterPro" id="IPR046624">
    <property type="entry name" value="CSS2_C"/>
</dbReference>
<accession>A0A9W9FW20</accession>
<dbReference type="AlphaFoldDB" id="A0A9W9FW20"/>